<sequence length="335" mass="38249">MLVSRRILGLSMLVSEEAKMTSFERSGSVRQYIRSKVPRLRWTPELHQSFLQAIERLGGQEKATPKLVLQLMDVRGLTISHVKSHLQMYRSMKNDIRRQRGILSSQQRKYSSDDYDGEIDEEIDVGSSQSLKPNKDSHYHSMFHSPPSKRPCLDINSVPNSLHFSKREFEAISYPYCFYDHIQSAAVREETKESGLLFQKKEAGKTETFADIWKFKALGYTIAGDSDSFKMTNVGDQQHTLRRKHNNEERHGFRSFLLQSLNKKHGKEEEAVDDLSLSLSFNPTQRSNTSSLSENSEAISSLSKSDFKECSGSTPSNNINLDLSISVYGSDRDFM</sequence>
<keyword evidence="3" id="KW-0539">Nucleus</keyword>
<evidence type="ECO:0000256" key="4">
    <source>
        <dbReference type="SAM" id="MobiDB-lite"/>
    </source>
</evidence>
<dbReference type="PANTHER" id="PTHR31314">
    <property type="entry name" value="MYB FAMILY TRANSCRIPTION FACTOR PHL7-LIKE"/>
    <property type="match status" value="1"/>
</dbReference>
<evidence type="ECO:0000256" key="1">
    <source>
        <dbReference type="ARBA" id="ARBA00023015"/>
    </source>
</evidence>
<keyword evidence="2" id="KW-0804">Transcription</keyword>
<dbReference type="PROSITE" id="PS51294">
    <property type="entry name" value="HTH_MYB"/>
    <property type="match status" value="1"/>
</dbReference>
<comment type="caution">
    <text evidence="6">The sequence shown here is derived from an EMBL/GenBank/DDBJ whole genome shotgun (WGS) entry which is preliminary data.</text>
</comment>
<dbReference type="InterPro" id="IPR006447">
    <property type="entry name" value="Myb_dom_plants"/>
</dbReference>
<evidence type="ECO:0000259" key="5">
    <source>
        <dbReference type="PROSITE" id="PS51294"/>
    </source>
</evidence>
<dbReference type="GO" id="GO:0003700">
    <property type="term" value="F:DNA-binding transcription factor activity"/>
    <property type="evidence" value="ECO:0007669"/>
    <property type="project" value="InterPro"/>
</dbReference>
<dbReference type="EMBL" id="QPKB01000008">
    <property type="protein sequence ID" value="RWR90512.1"/>
    <property type="molecule type" value="Genomic_DNA"/>
</dbReference>
<dbReference type="NCBIfam" id="TIGR01557">
    <property type="entry name" value="myb_SHAQKYF"/>
    <property type="match status" value="1"/>
</dbReference>
<evidence type="ECO:0000256" key="3">
    <source>
        <dbReference type="ARBA" id="ARBA00023242"/>
    </source>
</evidence>
<dbReference type="OrthoDB" id="551907at2759"/>
<keyword evidence="7" id="KW-1185">Reference proteome</keyword>
<proteinExistence type="predicted"/>
<dbReference type="GO" id="GO:0003677">
    <property type="term" value="F:DNA binding"/>
    <property type="evidence" value="ECO:0007669"/>
    <property type="project" value="InterPro"/>
</dbReference>
<dbReference type="AlphaFoldDB" id="A0A443PIC1"/>
<name>A0A443PIC1_9MAGN</name>
<dbReference type="PANTHER" id="PTHR31314:SF188">
    <property type="entry name" value="TRANSCRIPTION FACTOR KAN2 ISOFORM X1-RELATED"/>
    <property type="match status" value="1"/>
</dbReference>
<evidence type="ECO:0000313" key="6">
    <source>
        <dbReference type="EMBL" id="RWR90512.1"/>
    </source>
</evidence>
<dbReference type="FunFam" id="1.10.10.60:FF:000002">
    <property type="entry name" value="Myb family transcription factor"/>
    <property type="match status" value="1"/>
</dbReference>
<evidence type="ECO:0000313" key="7">
    <source>
        <dbReference type="Proteomes" id="UP000283530"/>
    </source>
</evidence>
<accession>A0A443PIC1</accession>
<dbReference type="Proteomes" id="UP000283530">
    <property type="component" value="Unassembled WGS sequence"/>
</dbReference>
<dbReference type="InterPro" id="IPR017930">
    <property type="entry name" value="Myb_dom"/>
</dbReference>
<dbReference type="SUPFAM" id="SSF46689">
    <property type="entry name" value="Homeodomain-like"/>
    <property type="match status" value="1"/>
</dbReference>
<reference evidence="6 7" key="1">
    <citation type="journal article" date="2019" name="Nat. Plants">
        <title>Stout camphor tree genome fills gaps in understanding of flowering plant genome evolution.</title>
        <authorList>
            <person name="Chaw S.M."/>
            <person name="Liu Y.C."/>
            <person name="Wu Y.W."/>
            <person name="Wang H.Y."/>
            <person name="Lin C.I."/>
            <person name="Wu C.S."/>
            <person name="Ke H.M."/>
            <person name="Chang L.Y."/>
            <person name="Hsu C.Y."/>
            <person name="Yang H.T."/>
            <person name="Sudianto E."/>
            <person name="Hsu M.H."/>
            <person name="Wu K.P."/>
            <person name="Wang L.N."/>
            <person name="Leebens-Mack J.H."/>
            <person name="Tsai I.J."/>
        </authorList>
    </citation>
    <scope>NUCLEOTIDE SEQUENCE [LARGE SCALE GENOMIC DNA]</scope>
    <source>
        <strain evidence="7">cv. Chaw 1501</strain>
        <tissue evidence="6">Young leaves</tissue>
    </source>
</reference>
<dbReference type="InterPro" id="IPR046955">
    <property type="entry name" value="PHR1-like"/>
</dbReference>
<dbReference type="Pfam" id="PF00249">
    <property type="entry name" value="Myb_DNA-binding"/>
    <property type="match status" value="1"/>
</dbReference>
<keyword evidence="1" id="KW-0805">Transcription regulation</keyword>
<dbReference type="Gene3D" id="1.10.10.60">
    <property type="entry name" value="Homeodomain-like"/>
    <property type="match status" value="1"/>
</dbReference>
<feature type="domain" description="HTH myb-type" evidence="5">
    <location>
        <begin position="34"/>
        <end position="94"/>
    </location>
</feature>
<dbReference type="InterPro" id="IPR001005">
    <property type="entry name" value="SANT/Myb"/>
</dbReference>
<organism evidence="6 7">
    <name type="scientific">Cinnamomum micranthum f. kanehirae</name>
    <dbReference type="NCBI Taxonomy" id="337451"/>
    <lineage>
        <taxon>Eukaryota</taxon>
        <taxon>Viridiplantae</taxon>
        <taxon>Streptophyta</taxon>
        <taxon>Embryophyta</taxon>
        <taxon>Tracheophyta</taxon>
        <taxon>Spermatophyta</taxon>
        <taxon>Magnoliopsida</taxon>
        <taxon>Magnoliidae</taxon>
        <taxon>Laurales</taxon>
        <taxon>Lauraceae</taxon>
        <taxon>Cinnamomum</taxon>
    </lineage>
</organism>
<dbReference type="STRING" id="337451.A0A443PIC1"/>
<feature type="region of interest" description="Disordered" evidence="4">
    <location>
        <begin position="127"/>
        <end position="146"/>
    </location>
</feature>
<protein>
    <submittedName>
        <fullName evidence="6">Transcription repressor KAN1-like protein isoform X1</fullName>
    </submittedName>
</protein>
<evidence type="ECO:0000256" key="2">
    <source>
        <dbReference type="ARBA" id="ARBA00023163"/>
    </source>
</evidence>
<dbReference type="InterPro" id="IPR009057">
    <property type="entry name" value="Homeodomain-like_sf"/>
</dbReference>
<gene>
    <name evidence="6" type="ORF">CKAN_01960900</name>
</gene>